<sequence>MTAAPPPARERRFLGHPLGLSVLFLTEMWEMFSFFGMRALLVYYMTMRLDFGQEYASLVYGTYAAFVYFTPVFGGMAADRWLGKRKAVVIGAATMALGHFMMAFPALFYPALATIALGNGLFLPSLASQIKGLYREGDPRSKSAYNIYYVGVNLGAFLAPLVCGFLGEAYGWHWGFTAAGVGMLASLVIYLAGSRHLPPEPTRAAASHAPRTPLDRAVWRRLAFLGGIAAIVVLFRGAYEQVGNTIALWAEVGVDRQVTAGWSIPMAWFQALDPLMVFVATPLLVARWARLAKRGVDTPSLQRMAFGAAVVGLSYVLLAAVTAWSEARGVHANWLWLAGWFVLMTLGELYILPVGLGLFGRLAPEGFGATCIALWFFAGFFGNLLAGALGTLWSLLPHGGFFLLIGGIAGVAAALLLAVGLRVGHAEKRDNPGLTATIS</sequence>
<evidence type="ECO:0000256" key="9">
    <source>
        <dbReference type="SAM" id="Phobius"/>
    </source>
</evidence>
<feature type="transmembrane region" description="Helical" evidence="9">
    <location>
        <begin position="57"/>
        <end position="76"/>
    </location>
</feature>
<evidence type="ECO:0000256" key="3">
    <source>
        <dbReference type="ARBA" id="ARBA00022475"/>
    </source>
</evidence>
<dbReference type="PANTHER" id="PTHR23517:SF15">
    <property type="entry name" value="PROTON-DEPENDENT OLIGOPEPTIDE FAMILY TRANSPORT PROTEIN"/>
    <property type="match status" value="1"/>
</dbReference>
<dbReference type="RefSeq" id="WP_367852471.1">
    <property type="nucleotide sequence ID" value="NZ_JBFOHK010000001.1"/>
</dbReference>
<organism evidence="10 11">
    <name type="scientific">Rhodanobacter lycopersici</name>
    <dbReference type="NCBI Taxonomy" id="3162487"/>
    <lineage>
        <taxon>Bacteria</taxon>
        <taxon>Pseudomonadati</taxon>
        <taxon>Pseudomonadota</taxon>
        <taxon>Gammaproteobacteria</taxon>
        <taxon>Lysobacterales</taxon>
        <taxon>Rhodanobacteraceae</taxon>
        <taxon>Rhodanobacter</taxon>
    </lineage>
</organism>
<keyword evidence="5" id="KW-0653">Protein transport</keyword>
<dbReference type="SUPFAM" id="SSF103473">
    <property type="entry name" value="MFS general substrate transporter"/>
    <property type="match status" value="1"/>
</dbReference>
<dbReference type="NCBIfam" id="TIGR00924">
    <property type="entry name" value="yjdL_sub1_fam"/>
    <property type="match status" value="1"/>
</dbReference>
<protein>
    <submittedName>
        <fullName evidence="10">Peptide MFS transporter</fullName>
    </submittedName>
</protein>
<keyword evidence="5" id="KW-0571">Peptide transport</keyword>
<dbReference type="Proteomes" id="UP001556220">
    <property type="component" value="Unassembled WGS sequence"/>
</dbReference>
<dbReference type="EMBL" id="JBFOHK010000001">
    <property type="protein sequence ID" value="MEW9570374.1"/>
    <property type="molecule type" value="Genomic_DNA"/>
</dbReference>
<keyword evidence="7 9" id="KW-0472">Membrane</keyword>
<proteinExistence type="inferred from homology"/>
<reference evidence="10 11" key="1">
    <citation type="submission" date="2024-06" db="EMBL/GenBank/DDBJ databases">
        <authorList>
            <person name="Woo H."/>
        </authorList>
    </citation>
    <scope>NUCLEOTIDE SEQUENCE [LARGE SCALE GENOMIC DNA]</scope>
    <source>
        <strain evidence="10 11">Si-c</strain>
    </source>
</reference>
<accession>A0ABV3Q993</accession>
<feature type="transmembrane region" description="Helical" evidence="9">
    <location>
        <begin position="20"/>
        <end position="45"/>
    </location>
</feature>
<feature type="transmembrane region" description="Helical" evidence="9">
    <location>
        <begin position="222"/>
        <end position="239"/>
    </location>
</feature>
<evidence type="ECO:0000313" key="11">
    <source>
        <dbReference type="Proteomes" id="UP001556220"/>
    </source>
</evidence>
<comment type="caution">
    <text evidence="10">The sequence shown here is derived from an EMBL/GenBank/DDBJ whole genome shotgun (WGS) entry which is preliminary data.</text>
</comment>
<dbReference type="InterPro" id="IPR018456">
    <property type="entry name" value="PTR2_symporter_CS"/>
</dbReference>
<gene>
    <name evidence="10" type="ORF">ABQJ54_01275</name>
</gene>
<feature type="transmembrane region" description="Helical" evidence="9">
    <location>
        <begin position="146"/>
        <end position="167"/>
    </location>
</feature>
<dbReference type="PANTHER" id="PTHR23517">
    <property type="entry name" value="RESISTANCE PROTEIN MDTM, PUTATIVE-RELATED-RELATED"/>
    <property type="match status" value="1"/>
</dbReference>
<dbReference type="InterPro" id="IPR050171">
    <property type="entry name" value="MFS_Transporters"/>
</dbReference>
<name>A0ABV3Q993_9GAMM</name>
<evidence type="ECO:0000256" key="8">
    <source>
        <dbReference type="RuleBase" id="RU003755"/>
    </source>
</evidence>
<keyword evidence="4 8" id="KW-0812">Transmembrane</keyword>
<feature type="transmembrane region" description="Helical" evidence="9">
    <location>
        <begin position="305"/>
        <end position="325"/>
    </location>
</feature>
<comment type="subcellular location">
    <subcellularLocation>
        <location evidence="1">Cell membrane</location>
        <topology evidence="1">Multi-pass membrane protein</topology>
    </subcellularLocation>
    <subcellularLocation>
        <location evidence="8">Membrane</location>
        <topology evidence="8">Multi-pass membrane protein</topology>
    </subcellularLocation>
</comment>
<evidence type="ECO:0000256" key="4">
    <source>
        <dbReference type="ARBA" id="ARBA00022692"/>
    </source>
</evidence>
<dbReference type="InterPro" id="IPR036259">
    <property type="entry name" value="MFS_trans_sf"/>
</dbReference>
<evidence type="ECO:0000313" key="10">
    <source>
        <dbReference type="EMBL" id="MEW9570374.1"/>
    </source>
</evidence>
<evidence type="ECO:0000256" key="2">
    <source>
        <dbReference type="ARBA" id="ARBA00022448"/>
    </source>
</evidence>
<dbReference type="Pfam" id="PF00854">
    <property type="entry name" value="PTR2"/>
    <property type="match status" value="2"/>
</dbReference>
<evidence type="ECO:0000256" key="7">
    <source>
        <dbReference type="ARBA" id="ARBA00023136"/>
    </source>
</evidence>
<dbReference type="InterPro" id="IPR000109">
    <property type="entry name" value="POT_fam"/>
</dbReference>
<dbReference type="InterPro" id="IPR005279">
    <property type="entry name" value="Dipep/tripep_permease"/>
</dbReference>
<feature type="transmembrane region" description="Helical" evidence="9">
    <location>
        <begin position="337"/>
        <end position="360"/>
    </location>
</feature>
<keyword evidence="3" id="KW-1003">Cell membrane</keyword>
<feature type="transmembrane region" description="Helical" evidence="9">
    <location>
        <begin position="401"/>
        <end position="421"/>
    </location>
</feature>
<evidence type="ECO:0000256" key="6">
    <source>
        <dbReference type="ARBA" id="ARBA00022989"/>
    </source>
</evidence>
<keyword evidence="6 9" id="KW-1133">Transmembrane helix</keyword>
<feature type="transmembrane region" description="Helical" evidence="9">
    <location>
        <begin position="372"/>
        <end position="395"/>
    </location>
</feature>
<dbReference type="PROSITE" id="PS01023">
    <property type="entry name" value="PTR2_2"/>
    <property type="match status" value="1"/>
</dbReference>
<evidence type="ECO:0000256" key="5">
    <source>
        <dbReference type="ARBA" id="ARBA00022856"/>
    </source>
</evidence>
<feature type="transmembrane region" description="Helical" evidence="9">
    <location>
        <begin position="267"/>
        <end position="285"/>
    </location>
</feature>
<comment type="similarity">
    <text evidence="8">Belongs to the major facilitator superfamily. Proton-dependent oligopeptide transporter (POT/PTR) (TC 2.A.17) family.</text>
</comment>
<keyword evidence="11" id="KW-1185">Reference proteome</keyword>
<dbReference type="Gene3D" id="1.20.1250.20">
    <property type="entry name" value="MFS general substrate transporter like domains"/>
    <property type="match status" value="2"/>
</dbReference>
<keyword evidence="2 8" id="KW-0813">Transport</keyword>
<evidence type="ECO:0000256" key="1">
    <source>
        <dbReference type="ARBA" id="ARBA00004651"/>
    </source>
</evidence>
<feature type="transmembrane region" description="Helical" evidence="9">
    <location>
        <begin position="173"/>
        <end position="193"/>
    </location>
</feature>
<dbReference type="CDD" id="cd17346">
    <property type="entry name" value="MFS_DtpA_like"/>
    <property type="match status" value="1"/>
</dbReference>